<name>A0ABU9KWI8_9EURY</name>
<accession>A0ABU9KWI8</accession>
<organism evidence="1 2">
    <name type="scientific">Methanococcoides cohabitans</name>
    <dbReference type="NCBI Taxonomy" id="3136559"/>
    <lineage>
        <taxon>Archaea</taxon>
        <taxon>Methanobacteriati</taxon>
        <taxon>Methanobacteriota</taxon>
        <taxon>Stenosarchaea group</taxon>
        <taxon>Methanomicrobia</taxon>
        <taxon>Methanosarcinales</taxon>
        <taxon>Methanosarcinaceae</taxon>
        <taxon>Methanococcoides</taxon>
    </lineage>
</organism>
<dbReference type="EMBL" id="JBCAUS010000007">
    <property type="protein sequence ID" value="MEL4306416.1"/>
    <property type="molecule type" value="Genomic_DNA"/>
</dbReference>
<reference evidence="1 2" key="1">
    <citation type="submission" date="2024-04" db="EMBL/GenBank/DDBJ databases">
        <title>Methanococcoides sp. LMO-2.</title>
        <authorList>
            <person name="Liang L."/>
        </authorList>
    </citation>
    <scope>NUCLEOTIDE SEQUENCE [LARGE SCALE GENOMIC DNA]</scope>
    <source>
        <strain evidence="1 2">LMO-2</strain>
    </source>
</reference>
<comment type="caution">
    <text evidence="1">The sequence shown here is derived from an EMBL/GenBank/DDBJ whole genome shotgun (WGS) entry which is preliminary data.</text>
</comment>
<gene>
    <name evidence="1" type="ORF">WOA13_11370</name>
</gene>
<proteinExistence type="predicted"/>
<evidence type="ECO:0000313" key="2">
    <source>
        <dbReference type="Proteomes" id="UP001396646"/>
    </source>
</evidence>
<dbReference type="Proteomes" id="UP001396646">
    <property type="component" value="Unassembled WGS sequence"/>
</dbReference>
<sequence length="168" mass="18784">MEMNLSRNNKDKPTLAELKRAEVEKKAFELGFEVGYHKHSEIGWVKESIVKLESQVSSLGLGDIVSDKYVQGKEEGSLAREKGLKIAPGTSVFKKEEPAVLVEPVFGKPEEKTSDEHTEYVKNETVFAPVNRPELLDNPSCTSLTKAVERPTNLDGFKPLMPKKKENN</sequence>
<dbReference type="RefSeq" id="WP_342128009.1">
    <property type="nucleotide sequence ID" value="NZ_JBCAUS010000007.1"/>
</dbReference>
<keyword evidence="2" id="KW-1185">Reference proteome</keyword>
<protein>
    <submittedName>
        <fullName evidence="1">Uncharacterized protein</fullName>
    </submittedName>
</protein>
<evidence type="ECO:0000313" key="1">
    <source>
        <dbReference type="EMBL" id="MEL4306416.1"/>
    </source>
</evidence>